<sequence>MYKEVLRLRELFCFELCIRTSSVQQRTSCISDR</sequence>
<name>Q56X17_ARATH</name>
<dbReference type="EMBL" id="AK221862">
    <property type="protein sequence ID" value="BAD94147.1"/>
    <property type="molecule type" value="mRNA"/>
</dbReference>
<organism evidence="1">
    <name type="scientific">Arabidopsis thaliana</name>
    <name type="common">Mouse-ear cress</name>
    <dbReference type="NCBI Taxonomy" id="3702"/>
    <lineage>
        <taxon>Eukaryota</taxon>
        <taxon>Viridiplantae</taxon>
        <taxon>Streptophyta</taxon>
        <taxon>Embryophyta</taxon>
        <taxon>Tracheophyta</taxon>
        <taxon>Spermatophyta</taxon>
        <taxon>Magnoliopsida</taxon>
        <taxon>eudicotyledons</taxon>
        <taxon>Gunneridae</taxon>
        <taxon>Pentapetalae</taxon>
        <taxon>rosids</taxon>
        <taxon>malvids</taxon>
        <taxon>Brassicales</taxon>
        <taxon>Brassicaceae</taxon>
        <taxon>Camelineae</taxon>
        <taxon>Arabidopsis</taxon>
    </lineage>
</organism>
<dbReference type="AlphaFoldDB" id="Q56X17"/>
<accession>Q56X17</accession>
<reference evidence="1" key="1">
    <citation type="submission" date="2005-03" db="EMBL/GenBank/DDBJ databases">
        <title>Large-scale analysis of RIKEN Arabidopsis full-length (RAFL) cDNAs.</title>
        <authorList>
            <person name="Totoki Y."/>
            <person name="Seki M."/>
            <person name="Ishida J."/>
            <person name="Nakajima M."/>
            <person name="Enju A."/>
            <person name="Kamiya A."/>
            <person name="Narusaka M."/>
            <person name="Shin-i T."/>
            <person name="Nakagawa M."/>
            <person name="Sakamoto N."/>
            <person name="Oishi K."/>
            <person name="Kohara Y."/>
            <person name="Kobayashi M."/>
            <person name="Toyoda A."/>
            <person name="Sakaki Y."/>
            <person name="Sakurai T."/>
            <person name="Iida K."/>
            <person name="Akiyama K."/>
            <person name="Satou M."/>
            <person name="Toyoda T."/>
            <person name="Konagaya A."/>
            <person name="Carninci P."/>
            <person name="Kawai J."/>
            <person name="Hayashizaki Y."/>
            <person name="Shinozaki K."/>
        </authorList>
    </citation>
    <scope>NUCLEOTIDE SEQUENCE</scope>
</reference>
<protein>
    <submittedName>
        <fullName evidence="1">Uncharacterized protein</fullName>
    </submittedName>
</protein>
<evidence type="ECO:0000313" key="1">
    <source>
        <dbReference type="EMBL" id="BAD94147.1"/>
    </source>
</evidence>
<dbReference type="IntAct" id="Q56X17">
    <property type="interactions" value="3"/>
</dbReference>
<proteinExistence type="evidence at transcript level"/>